<gene>
    <name evidence="1" type="ORF">CQW29_27155</name>
</gene>
<protein>
    <submittedName>
        <fullName evidence="1">Uncharacterized protein</fullName>
    </submittedName>
</protein>
<dbReference type="Proteomes" id="UP000239181">
    <property type="component" value="Unassembled WGS sequence"/>
</dbReference>
<feature type="non-terminal residue" evidence="1">
    <location>
        <position position="214"/>
    </location>
</feature>
<reference evidence="1 2" key="1">
    <citation type="submission" date="2017-10" db="EMBL/GenBank/DDBJ databases">
        <title>Draft genome of two endophytic bacteria isolated from 'guarana' Paullinia cupana (Mart.) Ducke.</title>
        <authorList>
            <person name="Siqueira K.A."/>
            <person name="Liotti R.G."/>
            <person name="Mendes T.A."/>
            <person name="Soares M.A."/>
        </authorList>
    </citation>
    <scope>NUCLEOTIDE SEQUENCE [LARGE SCALE GENOMIC DNA]</scope>
    <source>
        <strain evidence="1 2">342</strain>
    </source>
</reference>
<evidence type="ECO:0000313" key="2">
    <source>
        <dbReference type="Proteomes" id="UP000239181"/>
    </source>
</evidence>
<organism evidence="1 2">
    <name type="scientific">Pantoea coffeiphila</name>
    <dbReference type="NCBI Taxonomy" id="1465635"/>
    <lineage>
        <taxon>Bacteria</taxon>
        <taxon>Pseudomonadati</taxon>
        <taxon>Pseudomonadota</taxon>
        <taxon>Gammaproteobacteria</taxon>
        <taxon>Enterobacterales</taxon>
        <taxon>Erwiniaceae</taxon>
        <taxon>Pantoea</taxon>
    </lineage>
</organism>
<sequence>MGYFIGNEFDTDKQYPVIDSNKRLLCWWMGPDYHIPGSVHAGGISTELLSLDGYEYPTRFVKNSGEFDDDIVLARLDANNRILEIIRGNEYLTAAQQLGDRRSLIPVSGDEYDTDFNYAMLDANHRIIILRTNDGKVSGGMAEADTVDEESIFTGEVVLDGTRLLQFHADSGSQTLLAASSTLGNVLNRMEDGYYQFTDSADADAIGQLLYSPY</sequence>
<evidence type="ECO:0000313" key="1">
    <source>
        <dbReference type="EMBL" id="PRD12323.1"/>
    </source>
</evidence>
<comment type="caution">
    <text evidence="1">The sequence shown here is derived from an EMBL/GenBank/DDBJ whole genome shotgun (WGS) entry which is preliminary data.</text>
</comment>
<dbReference type="AlphaFoldDB" id="A0A2S9I3E9"/>
<name>A0A2S9I3E9_9GAMM</name>
<accession>A0A2S9I3E9</accession>
<proteinExistence type="predicted"/>
<dbReference type="EMBL" id="PDET01000059">
    <property type="protein sequence ID" value="PRD12323.1"/>
    <property type="molecule type" value="Genomic_DNA"/>
</dbReference>
<keyword evidence="2" id="KW-1185">Reference proteome</keyword>